<evidence type="ECO:0000313" key="14">
    <source>
        <dbReference type="Proteomes" id="UP000292052"/>
    </source>
</evidence>
<dbReference type="InterPro" id="IPR013780">
    <property type="entry name" value="Glyco_hydro_b"/>
</dbReference>
<keyword evidence="10" id="KW-0326">Glycosidase</keyword>
<proteinExistence type="inferred from homology"/>
<comment type="similarity">
    <text evidence="3">Belongs to the glycosyl hydrolase 38 family.</text>
</comment>
<dbReference type="InterPro" id="IPR011682">
    <property type="entry name" value="Glyco_hydro_38_C"/>
</dbReference>
<keyword evidence="11" id="KW-0732">Signal</keyword>
<dbReference type="EC" id="3.2.1.24" evidence="4"/>
<dbReference type="SUPFAM" id="SSF88688">
    <property type="entry name" value="Families 57/38 glycoside transferase middle domain"/>
    <property type="match status" value="3"/>
</dbReference>
<evidence type="ECO:0000256" key="10">
    <source>
        <dbReference type="ARBA" id="ARBA00023295"/>
    </source>
</evidence>
<evidence type="ECO:0000256" key="4">
    <source>
        <dbReference type="ARBA" id="ARBA00012752"/>
    </source>
</evidence>
<dbReference type="OrthoDB" id="2016903at2759"/>
<dbReference type="Pfam" id="PF17677">
    <property type="entry name" value="Glyco_hydro38C2"/>
    <property type="match status" value="2"/>
</dbReference>
<dbReference type="Pfam" id="PF01074">
    <property type="entry name" value="Glyco_hydro_38N"/>
    <property type="match status" value="3"/>
</dbReference>
<dbReference type="Gene3D" id="2.60.40.1180">
    <property type="entry name" value="Golgi alpha-mannosidase II"/>
    <property type="match status" value="2"/>
</dbReference>
<dbReference type="Pfam" id="PF09261">
    <property type="entry name" value="Alpha-mann_mid"/>
    <property type="match status" value="2"/>
</dbReference>
<comment type="cofactor">
    <cofactor evidence="2">
        <name>Zn(2+)</name>
        <dbReference type="ChEBI" id="CHEBI:29105"/>
    </cofactor>
</comment>
<dbReference type="FunFam" id="1.20.1270.50:FF:000003">
    <property type="entry name" value="Alpha-mannosidase"/>
    <property type="match status" value="3"/>
</dbReference>
<dbReference type="InterPro" id="IPR015341">
    <property type="entry name" value="Glyco_hydro_38_cen"/>
</dbReference>
<evidence type="ECO:0000256" key="7">
    <source>
        <dbReference type="ARBA" id="ARBA00022833"/>
    </source>
</evidence>
<dbReference type="GO" id="GO:0004559">
    <property type="term" value="F:alpha-mannosidase activity"/>
    <property type="evidence" value="ECO:0007669"/>
    <property type="project" value="UniProtKB-EC"/>
</dbReference>
<dbReference type="SUPFAM" id="SSF88713">
    <property type="entry name" value="Glycoside hydrolase/deacetylase"/>
    <property type="match status" value="3"/>
</dbReference>
<dbReference type="GO" id="GO:0046872">
    <property type="term" value="F:metal ion binding"/>
    <property type="evidence" value="ECO:0007669"/>
    <property type="project" value="UniProtKB-KW"/>
</dbReference>
<organism evidence="13 14">
    <name type="scientific">Asbolus verrucosus</name>
    <name type="common">Desert ironclad beetle</name>
    <dbReference type="NCBI Taxonomy" id="1661398"/>
    <lineage>
        <taxon>Eukaryota</taxon>
        <taxon>Metazoa</taxon>
        <taxon>Ecdysozoa</taxon>
        <taxon>Arthropoda</taxon>
        <taxon>Hexapoda</taxon>
        <taxon>Insecta</taxon>
        <taxon>Pterygota</taxon>
        <taxon>Neoptera</taxon>
        <taxon>Endopterygota</taxon>
        <taxon>Coleoptera</taxon>
        <taxon>Polyphaga</taxon>
        <taxon>Cucujiformia</taxon>
        <taxon>Tenebrionidae</taxon>
        <taxon>Pimeliinae</taxon>
        <taxon>Asbolus</taxon>
    </lineage>
</organism>
<dbReference type="InterPro" id="IPR027291">
    <property type="entry name" value="Glyco_hydro_38_N_sf"/>
</dbReference>
<evidence type="ECO:0000256" key="2">
    <source>
        <dbReference type="ARBA" id="ARBA00001947"/>
    </source>
</evidence>
<keyword evidence="7" id="KW-0862">Zinc</keyword>
<dbReference type="STRING" id="1661398.A0A482VIS6"/>
<feature type="chain" id="PRO_5019748881" description="alpha-mannosidase" evidence="11">
    <location>
        <begin position="19"/>
        <end position="2536"/>
    </location>
</feature>
<dbReference type="GO" id="GO:0005764">
    <property type="term" value="C:lysosome"/>
    <property type="evidence" value="ECO:0007669"/>
    <property type="project" value="TreeGrafter"/>
</dbReference>
<feature type="domain" description="Glycoside hydrolase family 38 central" evidence="12">
    <location>
        <begin position="1068"/>
        <end position="1141"/>
    </location>
</feature>
<dbReference type="InterPro" id="IPR050843">
    <property type="entry name" value="Glycosyl_Hydrlase_38"/>
</dbReference>
<dbReference type="Gene3D" id="1.20.1270.50">
    <property type="entry name" value="Glycoside hydrolase family 38, central domain"/>
    <property type="match status" value="5"/>
</dbReference>
<comment type="caution">
    <text evidence="13">The sequence shown here is derived from an EMBL/GenBank/DDBJ whole genome shotgun (WGS) entry which is preliminary data.</text>
</comment>
<feature type="signal peptide" evidence="11">
    <location>
        <begin position="1"/>
        <end position="18"/>
    </location>
</feature>
<dbReference type="InterPro" id="IPR041147">
    <property type="entry name" value="GH38_C"/>
</dbReference>
<dbReference type="CDD" id="cd10810">
    <property type="entry name" value="GH38N_AMII_LAM_like"/>
    <property type="match status" value="3"/>
</dbReference>
<dbReference type="FunFam" id="2.70.98.30:FF:000003">
    <property type="entry name" value="Alpha-mannosidase"/>
    <property type="match status" value="3"/>
</dbReference>
<accession>A0A482VIS6</accession>
<evidence type="ECO:0000256" key="5">
    <source>
        <dbReference type="ARBA" id="ARBA00022723"/>
    </source>
</evidence>
<dbReference type="InterPro" id="IPR000602">
    <property type="entry name" value="Glyco_hydro_38_N"/>
</dbReference>
<evidence type="ECO:0000256" key="11">
    <source>
        <dbReference type="SAM" id="SignalP"/>
    </source>
</evidence>
<dbReference type="GO" id="GO:0006013">
    <property type="term" value="P:mannose metabolic process"/>
    <property type="evidence" value="ECO:0007669"/>
    <property type="project" value="InterPro"/>
</dbReference>
<dbReference type="PANTHER" id="PTHR11607:SF3">
    <property type="entry name" value="LYSOSOMAL ALPHA-MANNOSIDASE"/>
    <property type="match status" value="1"/>
</dbReference>
<dbReference type="Gene3D" id="3.20.110.10">
    <property type="entry name" value="Glycoside hydrolase 38, N terminal domain"/>
    <property type="match status" value="3"/>
</dbReference>
<comment type="catalytic activity">
    <reaction evidence="1">
        <text>Hydrolysis of terminal, non-reducing alpha-D-mannose residues in alpha-D-mannosides.</text>
        <dbReference type="EC" id="3.2.1.24"/>
    </reaction>
</comment>
<keyword evidence="5" id="KW-0479">Metal-binding</keyword>
<evidence type="ECO:0000256" key="9">
    <source>
        <dbReference type="ARBA" id="ARBA00023180"/>
    </source>
</evidence>
<dbReference type="Gene3D" id="2.70.98.30">
    <property type="entry name" value="Golgi alpha-mannosidase II, domain 4"/>
    <property type="match status" value="3"/>
</dbReference>
<keyword evidence="8" id="KW-1015">Disulfide bond</keyword>
<evidence type="ECO:0000313" key="13">
    <source>
        <dbReference type="EMBL" id="RZC32449.1"/>
    </source>
</evidence>
<evidence type="ECO:0000256" key="3">
    <source>
        <dbReference type="ARBA" id="ARBA00009792"/>
    </source>
</evidence>
<dbReference type="FunFam" id="3.20.110.10:FF:000001">
    <property type="entry name" value="Alpha-mannosidase"/>
    <property type="match status" value="3"/>
</dbReference>
<sequence>MTIAVLLFCVFFALSVDSKPLDDEVTCGYESCPVVDPEALNVHLIPHSHDDVGWLKTLDQYYFQDVENVISSVVDALRQNPDRRFVQVETAYFKKWWERQNDAVKQKVIKLVNNGQLEIINGAWSMNDEAAVHYQSTIDQFTLGLRYLEDNLGKCARPRVSWQIDPFGHSREQASISAHLGFDSFFFARLDYRDKANRLNKKTMDLLWRGSANLGNTSDIFTSVLYRHYSAPPGFCFDIVCNDEPIIDDEESPDYNYKTRVADFANFVREQAPHYPTNNLLVTMGDDFRPASKHFERQGNNLLQVAKQLAVNGQQSYYNEQINSLKEAVGVMQHHDAITGTEKQHVAHNYHLLLSRAMKEANDAAATLLSNLISGGGENIEFDSCLLANVSACTQTETNDATHSGAYIFIPDLDETHKIASGPVKTTLFSGNVSQGVLQEFGSWAKQFIKVYNDDRSYIEFDWIIGPISIEEGGKEVITKFKTSLQSNGVFYTDSNGREMLKRTRNSRPDYEYTNEQPTSGNYYPVNTKIVIRDENQDLELAVLTDRSQGGSSIRDGEIELMVHRACHSDDGRGVGENLDEQEYGQGIEVRGKHFLVVGPSQPQNSQKSLAAIERDIAQRKTLAPWAFVTSQDVSTKLNILEFSSLKVPLPDNVQILTLEPWDDGTLLLRLEHLLEKGEDENLSKEVTVDLTDLFVKFTITELQETTLGGNILLQESTRLHWPGSEGEGGDSSITDLKSCLQADPQALNVHLIPHSHDDLGWLKTVDKYYFQDVQNVISSVIGALKQNPERRFVQVETAYFKRWWDQQSDRMKQDVVNLVNNGQFEIINGGWCMNDEADVNYQSTIDQYTLGLRFIKDTFGECGRPRVGWQIDTFGHSREQASISAQMGFDSLFFMRLDYRDKNKRLEEKTADLLWRGSQNLGNSSDIFTSLFYGAYSFPSSFCFDIVCNDEPIIDDEDSPDYNYERRVEEFAEYLRGQASKYPTNNILVVMGDDVRYQAAFTNYINIDRLIKGFNLFPQIYDDKPIRLLYSTPSCYAKAVNDYVTTNNYYLDIKNDDFLPYATDAYGYWTGFFTSRPSTKRFERLGNNFLQIAKQLAASTSQEYQSNITPLKEAMGVIQHHDAITGTEKQNVLKDYHRMLYAAMQEANDFLNPLISTLITGSPESGSLDFKTCLLANVSFCPPSKSDKFTMAIYNPLSRVVSAPISLPVDVTDWIILDPTGEEVTYQVDPTIIDFSYVTDGPTSPYSLEFVAKDLPPLGFKIYTFERGAAPSKLNPIFGYDNTNFAIDDATGLLKSVTMNGVTMEVSQDLAFYKSGDYSGAYIFVPIVNDKFRVAQDKVKTTPISGNVYQGVLQEFASWAKQTIKVYHDDRSYIEIDWIIGPVDISDGVGKEVVSVFTTPLATNGDFYTDSNGREMLKRTRNYRPTFEYTNEEPISGNYHPITSRIVLKDEQKGLELAILNDRAQGGTSLEDGQVEIMIQRICPHHDFSITQRNVGDNIDDQEYGQAVVIRGKHYLILGPSSGNEEKTLAAIQRDVAQRKLLAPWKFITNQDVSNSLKNLQFSSLKRPLSDNIQILTLEPWEEGTLLLRLEHVFEKDEDENLSKDVTVDLSDLFTQFTINDLQETALGGNVLLEDVARLHWPGSDTVEDSQPPRDINDLTITLAPMQIRTFLAKSCPIVDPGALNVHIVPHSHDDVGWLKTFDQYYFQDVQNVLSSVIVALKLNPDRRFVQVETAFFKKWWEQQKDSVKADVTKLVNNGQLEIINGAWSMNDEAGVHYQFTIDQYTIGLRYLEDELGKCSRPRVAWQIDPFGHSREQASISAHLGFDSIFFARLDYRDKANRLEKKTGDLIWRGSSNLGNTSDIFTSVLYNHYSAPPSFCFDIVCNDEPIIDDEESPDYNYQKRVEEFADFVRGQGSKYPSNNVMVPMGDDFRYQAALNSYINTDRLIKGFDLFNETFEGKPIKVFYSTPSCYAKAVNDYVLANDYRLEIKTDDFFPYSDGVGSMVVGYFTSRPASKRFIREGNNLLQVAKQLAAVTKIPYDDNNINSLKEAMGVMQHHDAITGTELIEVTHDYHRLFYDAINNANEAIDSILSNLINGGSGESFLFKTCLLSNVSSCPQTKADQFTVAIYNPLSRVVSSPINLPVDTQNWKILDPDGNEIIYQVEPTITDFSQLIDEPASPYTLEFVATDLPPLGFKIYTFAKTIARPEKLRIGNNETSFETDTETGLLKSVTMNGVTMEITQDLLYYTSGGGSAYIFTPDGVDAKKIANISVKTSIIEGDIYVGILQEFSDWAKQIIKVYNDDRDYIEFDWLIGPMNINDGGKEVISRFTTPLKTEGTFYTDSNGREMLKRVRNFRPDYNYTNEQPISGNYYPVTSKIVIKDEEQGLELAILNDRAQGGSSIEDGQVELMIHRAIRHNDQFGLDEQEYGHGIVVRGKHYLVLGPSSGNGKRSTAAIQRDVAQRKFLPPWIFVTDQDLREMTLAANVPLEESDRLHWPGSDGEMSKKVQNVQNFTVTLAPMQIRTFLANITYNN</sequence>
<dbReference type="SMART" id="SM00872">
    <property type="entry name" value="Alpha-mann_mid"/>
    <property type="match status" value="3"/>
</dbReference>
<keyword evidence="6" id="KW-0378">Hydrolase</keyword>
<dbReference type="FunFam" id="1.20.1270.50:FF:000002">
    <property type="entry name" value="Alpha-mannosidase"/>
    <property type="match status" value="2"/>
</dbReference>
<feature type="domain" description="Glycoside hydrolase family 38 central" evidence="12">
    <location>
        <begin position="2008"/>
        <end position="2079"/>
    </location>
</feature>
<evidence type="ECO:0000259" key="12">
    <source>
        <dbReference type="SMART" id="SM00872"/>
    </source>
</evidence>
<dbReference type="Gene3D" id="2.60.40.1360">
    <property type="match status" value="3"/>
</dbReference>
<dbReference type="Pfam" id="PF07748">
    <property type="entry name" value="Glyco_hydro_38C"/>
    <property type="match status" value="3"/>
</dbReference>
<dbReference type="InterPro" id="IPR028995">
    <property type="entry name" value="Glyco_hydro_57/38_cen_sf"/>
</dbReference>
<dbReference type="InterPro" id="IPR037094">
    <property type="entry name" value="Glyco_hydro_38_cen_sf"/>
</dbReference>
<dbReference type="GO" id="GO:0030246">
    <property type="term" value="F:carbohydrate binding"/>
    <property type="evidence" value="ECO:0007669"/>
    <property type="project" value="InterPro"/>
</dbReference>
<dbReference type="InterPro" id="IPR011013">
    <property type="entry name" value="Gal_mutarotase_sf_dom"/>
</dbReference>
<evidence type="ECO:0000256" key="6">
    <source>
        <dbReference type="ARBA" id="ARBA00022801"/>
    </source>
</evidence>
<dbReference type="InterPro" id="IPR011330">
    <property type="entry name" value="Glyco_hydro/deAcase_b/a-brl"/>
</dbReference>
<name>A0A482VIS6_ASBVE</name>
<feature type="domain" description="Glycoside hydrolase family 38 central" evidence="12">
    <location>
        <begin position="287"/>
        <end position="354"/>
    </location>
</feature>
<reference evidence="13 14" key="1">
    <citation type="submission" date="2017-03" db="EMBL/GenBank/DDBJ databases">
        <title>Genome of the blue death feigning beetle - Asbolus verrucosus.</title>
        <authorList>
            <person name="Rider S.D."/>
        </authorList>
    </citation>
    <scope>NUCLEOTIDE SEQUENCE [LARGE SCALE GENOMIC DNA]</scope>
    <source>
        <strain evidence="13">Butters</strain>
        <tissue evidence="13">Head and leg muscle</tissue>
    </source>
</reference>
<protein>
    <recommendedName>
        <fullName evidence="4">alpha-mannosidase</fullName>
        <ecNumber evidence="4">3.2.1.24</ecNumber>
    </recommendedName>
</protein>
<gene>
    <name evidence="13" type="ORF">BDFB_001478</name>
</gene>
<evidence type="ECO:0000256" key="8">
    <source>
        <dbReference type="ARBA" id="ARBA00023157"/>
    </source>
</evidence>
<dbReference type="EMBL" id="QDEB01097319">
    <property type="protein sequence ID" value="RZC32449.1"/>
    <property type="molecule type" value="Genomic_DNA"/>
</dbReference>
<dbReference type="PANTHER" id="PTHR11607">
    <property type="entry name" value="ALPHA-MANNOSIDASE"/>
    <property type="match status" value="1"/>
</dbReference>
<evidence type="ECO:0000256" key="1">
    <source>
        <dbReference type="ARBA" id="ARBA00000365"/>
    </source>
</evidence>
<dbReference type="Proteomes" id="UP000292052">
    <property type="component" value="Unassembled WGS sequence"/>
</dbReference>
<keyword evidence="14" id="KW-1185">Reference proteome</keyword>
<keyword evidence="9" id="KW-0325">Glycoprotein</keyword>
<dbReference type="SUPFAM" id="SSF74650">
    <property type="entry name" value="Galactose mutarotase-like"/>
    <property type="match status" value="3"/>
</dbReference>